<protein>
    <recommendedName>
        <fullName evidence="7">Glycosyltransferase subfamily 4-like N-terminal domain-containing protein</fullName>
    </recommendedName>
</protein>
<dbReference type="SUPFAM" id="SSF53756">
    <property type="entry name" value="UDP-Glycosyltransferase/glycogen phosphorylase"/>
    <property type="match status" value="1"/>
</dbReference>
<dbReference type="InterPro" id="IPR050194">
    <property type="entry name" value="Glycosyltransferase_grp1"/>
</dbReference>
<keyword evidence="6" id="KW-1185">Reference proteome</keyword>
<accession>A0A1X6NZU8</accession>
<reference evidence="5 6" key="1">
    <citation type="submission" date="2017-03" db="EMBL/GenBank/DDBJ databases">
        <title>WGS assembly of Porphyra umbilicalis.</title>
        <authorList>
            <person name="Brawley S.H."/>
            <person name="Blouin N.A."/>
            <person name="Ficko-Blean E."/>
            <person name="Wheeler G.L."/>
            <person name="Lohr M."/>
            <person name="Goodson H.V."/>
            <person name="Jenkins J.W."/>
            <person name="Blaby-Haas C.E."/>
            <person name="Helliwell K.E."/>
            <person name="Chan C."/>
            <person name="Marriage T."/>
            <person name="Bhattacharya D."/>
            <person name="Klein A.S."/>
            <person name="Badis Y."/>
            <person name="Brodie J."/>
            <person name="Cao Y."/>
            <person name="Collen J."/>
            <person name="Dittami S.M."/>
            <person name="Gachon C.M."/>
            <person name="Green B.R."/>
            <person name="Karpowicz S."/>
            <person name="Kim J.W."/>
            <person name="Kudahl U."/>
            <person name="Lin S."/>
            <person name="Michel G."/>
            <person name="Mittag M."/>
            <person name="Olson B.J."/>
            <person name="Pangilinan J."/>
            <person name="Peng Y."/>
            <person name="Qiu H."/>
            <person name="Shu S."/>
            <person name="Singer J.T."/>
            <person name="Smith A.G."/>
            <person name="Sprecher B.N."/>
            <person name="Wagner V."/>
            <person name="Wang W."/>
            <person name="Wang Z.-Y."/>
            <person name="Yan J."/>
            <person name="Yarish C."/>
            <person name="Zoeuner-Riek S."/>
            <person name="Zhuang Y."/>
            <person name="Zou Y."/>
            <person name="Lindquist E.A."/>
            <person name="Grimwood J."/>
            <person name="Barry K."/>
            <person name="Rokhsar D.S."/>
            <person name="Schmutz J."/>
            <person name="Stiller J.W."/>
            <person name="Grossman A.R."/>
            <person name="Prochnik S.E."/>
        </authorList>
    </citation>
    <scope>NUCLEOTIDE SEQUENCE [LARGE SCALE GENOMIC DNA]</scope>
    <source>
        <strain evidence="5">4086291</strain>
    </source>
</reference>
<evidence type="ECO:0000313" key="5">
    <source>
        <dbReference type="EMBL" id="OSX74138.1"/>
    </source>
</evidence>
<proteinExistence type="predicted"/>
<dbReference type="PANTHER" id="PTHR45947:SF3">
    <property type="entry name" value="SULFOQUINOVOSYL TRANSFERASE SQD2"/>
    <property type="match status" value="1"/>
</dbReference>
<gene>
    <name evidence="5" type="ORF">BU14_0306s0017</name>
</gene>
<evidence type="ECO:0000313" key="6">
    <source>
        <dbReference type="Proteomes" id="UP000218209"/>
    </source>
</evidence>
<dbReference type="OrthoDB" id="2064at2759"/>
<feature type="compositionally biased region" description="Low complexity" evidence="2">
    <location>
        <begin position="397"/>
        <end position="410"/>
    </location>
</feature>
<dbReference type="EMBL" id="KV918961">
    <property type="protein sequence ID" value="OSX74138.1"/>
    <property type="molecule type" value="Genomic_DNA"/>
</dbReference>
<dbReference type="Pfam" id="PF00534">
    <property type="entry name" value="Glycos_transf_1"/>
    <property type="match status" value="1"/>
</dbReference>
<evidence type="ECO:0000256" key="1">
    <source>
        <dbReference type="ARBA" id="ARBA00022676"/>
    </source>
</evidence>
<dbReference type="PANTHER" id="PTHR45947">
    <property type="entry name" value="SULFOQUINOVOSYL TRANSFERASE SQD2"/>
    <property type="match status" value="1"/>
</dbReference>
<keyword evidence="1" id="KW-0808">Transferase</keyword>
<evidence type="ECO:0008006" key="7">
    <source>
        <dbReference type="Google" id="ProtNLM"/>
    </source>
</evidence>
<dbReference type="InterPro" id="IPR028098">
    <property type="entry name" value="Glyco_trans_4-like_N"/>
</dbReference>
<organism evidence="5 6">
    <name type="scientific">Porphyra umbilicalis</name>
    <name type="common">Purple laver</name>
    <name type="synonym">Red alga</name>
    <dbReference type="NCBI Taxonomy" id="2786"/>
    <lineage>
        <taxon>Eukaryota</taxon>
        <taxon>Rhodophyta</taxon>
        <taxon>Bangiophyceae</taxon>
        <taxon>Bangiales</taxon>
        <taxon>Bangiaceae</taxon>
        <taxon>Porphyra</taxon>
    </lineage>
</organism>
<evidence type="ECO:0000259" key="3">
    <source>
        <dbReference type="Pfam" id="PF00534"/>
    </source>
</evidence>
<dbReference type="CDD" id="cd03801">
    <property type="entry name" value="GT4_PimA-like"/>
    <property type="match status" value="1"/>
</dbReference>
<name>A0A1X6NZU8_PORUM</name>
<evidence type="ECO:0000259" key="4">
    <source>
        <dbReference type="Pfam" id="PF13439"/>
    </source>
</evidence>
<dbReference type="Proteomes" id="UP000218209">
    <property type="component" value="Unassembled WGS sequence"/>
</dbReference>
<dbReference type="InterPro" id="IPR001296">
    <property type="entry name" value="Glyco_trans_1"/>
</dbReference>
<feature type="region of interest" description="Disordered" evidence="2">
    <location>
        <begin position="392"/>
        <end position="453"/>
    </location>
</feature>
<dbReference type="GO" id="GO:0016758">
    <property type="term" value="F:hexosyltransferase activity"/>
    <property type="evidence" value="ECO:0007669"/>
    <property type="project" value="TreeGrafter"/>
</dbReference>
<dbReference type="AlphaFoldDB" id="A0A1X6NZU8"/>
<dbReference type="Gene3D" id="3.40.50.2000">
    <property type="entry name" value="Glycogen Phosphorylase B"/>
    <property type="match status" value="2"/>
</dbReference>
<feature type="domain" description="Glycosyl transferase family 1" evidence="3">
    <location>
        <begin position="205"/>
        <end position="362"/>
    </location>
</feature>
<feature type="domain" description="Glycosyltransferase subfamily 4-like N-terminal" evidence="4">
    <location>
        <begin position="12"/>
        <end position="186"/>
    </location>
</feature>
<keyword evidence="1" id="KW-0328">Glycosyltransferase</keyword>
<evidence type="ECO:0000256" key="2">
    <source>
        <dbReference type="SAM" id="MobiDB-lite"/>
    </source>
</evidence>
<dbReference type="Pfam" id="PF13439">
    <property type="entry name" value="Glyco_transf_4"/>
    <property type="match status" value="1"/>
</dbReference>
<sequence length="453" mass="48954">MFSWESLHAIAVGGVAPHLTELAAGLERRGHEVHVYVRTGANQQPYEVIDGVHVHRVAFELSTDFVQECANMCNAMVHFLNETESFMNDRFDVCHAHDWLAAQALINIKRNMNRKCVFTVHSTEFGRCGNNSYGGQSARIRAIELEAIQLADRAVGVSGVLCDEIKAQYIGFDWAKLRCVYNGINCLRYDGKLWDPAAVRSRYNVGPMDPMVLFVGRMATQKGPDILVEAIPAVLAARPDAKFVLVGDGYMKLGLEQRVAELGASGAVFFTGSLSGQPLVDLFKATDVVAIPSRNEPFGIVTLEAWASNKPVVVTTSGGPREFVWHDHDGFLVDTNSSGMAWGITNCFVNFAHAQYMGERGRVKAAYQFSWDKIAADTNLIYDELLGAPPPPPPPVAGVSAAHAAAAAKEAQADDAAHSVEVAETVNELAHAPPSSGAPGEVPPSGRRLDTAA</sequence>